<evidence type="ECO:0000313" key="3">
    <source>
        <dbReference type="Proteomes" id="UP001218218"/>
    </source>
</evidence>
<dbReference type="InterPro" id="IPR002018">
    <property type="entry name" value="CarbesteraseB"/>
</dbReference>
<accession>A0AAD6ZRF3</accession>
<dbReference type="PROSITE" id="PS00941">
    <property type="entry name" value="CARBOXYLESTERASE_B_2"/>
    <property type="match status" value="1"/>
</dbReference>
<sequence>MSPAFIQLVSMGIPYAEPPIDSLRFKPPVPLSNLNQATFDASRPGSPCLQARSQINSSSEDCLTLNIYKPAGLAATAALPVMAFIHGGGYIFGSSSSLNATAIVEQSITRGTPIVYVSFNYRLGPLGFPNGHDALSANALNLGLKDQLLALQWIQDNIVAFNGDKSKVTLFGESAGAMSIGVLYLNSNLQNLVRAAIFESGSAGGTHVFDAFRGQTDWYNFVRAVPECANCKEDSIACLQRVNSSAALLEAIETSWAESNEGYPFAPVIDGPHGLLPDLPSVLMAKGEFARVPFISGANLDEGTYFTRPNVNSTAMIESFLLSNYTTSTVSPTKLSDTVQQLVELYPDVPSFGSPFNTGNQTFGLSGEWKRLAALMGDLWFHSQRRAWMQAANKFGVKTFGYLLTDPGAPPISPPTVGPTAHDALGVTHTADLLYLFGLNTVFGRPPSAVMLGTQMIDYWLSFATSLDPNDGLGSSRPVWSEYTSNHKAILELTSVNMSMIPDNYRAQQIDFINRNAALFAR</sequence>
<evidence type="ECO:0000313" key="2">
    <source>
        <dbReference type="EMBL" id="KAJ7336179.1"/>
    </source>
</evidence>
<dbReference type="PANTHER" id="PTHR11559">
    <property type="entry name" value="CARBOXYLESTERASE"/>
    <property type="match status" value="1"/>
</dbReference>
<gene>
    <name evidence="2" type="ORF">DFH08DRAFT_878011</name>
</gene>
<dbReference type="SUPFAM" id="SSF53474">
    <property type="entry name" value="alpha/beta-Hydrolases"/>
    <property type="match status" value="1"/>
</dbReference>
<comment type="caution">
    <text evidence="2">The sequence shown here is derived from an EMBL/GenBank/DDBJ whole genome shotgun (WGS) entry which is preliminary data.</text>
</comment>
<proteinExistence type="predicted"/>
<dbReference type="Gene3D" id="3.40.50.1820">
    <property type="entry name" value="alpha/beta hydrolase"/>
    <property type="match status" value="1"/>
</dbReference>
<dbReference type="EMBL" id="JARIHO010000031">
    <property type="protein sequence ID" value="KAJ7336179.1"/>
    <property type="molecule type" value="Genomic_DNA"/>
</dbReference>
<dbReference type="Pfam" id="PF00135">
    <property type="entry name" value="COesterase"/>
    <property type="match status" value="1"/>
</dbReference>
<name>A0AAD6ZRF3_9AGAR</name>
<reference evidence="2" key="1">
    <citation type="submission" date="2023-03" db="EMBL/GenBank/DDBJ databases">
        <title>Massive genome expansion in bonnet fungi (Mycena s.s.) driven by repeated elements and novel gene families across ecological guilds.</title>
        <authorList>
            <consortium name="Lawrence Berkeley National Laboratory"/>
            <person name="Harder C.B."/>
            <person name="Miyauchi S."/>
            <person name="Viragh M."/>
            <person name="Kuo A."/>
            <person name="Thoen E."/>
            <person name="Andreopoulos B."/>
            <person name="Lu D."/>
            <person name="Skrede I."/>
            <person name="Drula E."/>
            <person name="Henrissat B."/>
            <person name="Morin E."/>
            <person name="Kohler A."/>
            <person name="Barry K."/>
            <person name="LaButti K."/>
            <person name="Morin E."/>
            <person name="Salamov A."/>
            <person name="Lipzen A."/>
            <person name="Mereny Z."/>
            <person name="Hegedus B."/>
            <person name="Baldrian P."/>
            <person name="Stursova M."/>
            <person name="Weitz H."/>
            <person name="Taylor A."/>
            <person name="Grigoriev I.V."/>
            <person name="Nagy L.G."/>
            <person name="Martin F."/>
            <person name="Kauserud H."/>
        </authorList>
    </citation>
    <scope>NUCLEOTIDE SEQUENCE</scope>
    <source>
        <strain evidence="2">CBHHK002</strain>
    </source>
</reference>
<evidence type="ECO:0000259" key="1">
    <source>
        <dbReference type="Pfam" id="PF00135"/>
    </source>
</evidence>
<feature type="domain" description="Carboxylesterase type B" evidence="1">
    <location>
        <begin position="12"/>
        <end position="512"/>
    </location>
</feature>
<dbReference type="AlphaFoldDB" id="A0AAD6ZRF3"/>
<dbReference type="InterPro" id="IPR050309">
    <property type="entry name" value="Type-B_Carboxylest/Lipase"/>
</dbReference>
<dbReference type="InterPro" id="IPR029058">
    <property type="entry name" value="AB_hydrolase_fold"/>
</dbReference>
<dbReference type="Proteomes" id="UP001218218">
    <property type="component" value="Unassembled WGS sequence"/>
</dbReference>
<keyword evidence="3" id="KW-1185">Reference proteome</keyword>
<dbReference type="InterPro" id="IPR019819">
    <property type="entry name" value="Carboxylesterase_B_CS"/>
</dbReference>
<organism evidence="2 3">
    <name type="scientific">Mycena albidolilacea</name>
    <dbReference type="NCBI Taxonomy" id="1033008"/>
    <lineage>
        <taxon>Eukaryota</taxon>
        <taxon>Fungi</taxon>
        <taxon>Dikarya</taxon>
        <taxon>Basidiomycota</taxon>
        <taxon>Agaricomycotina</taxon>
        <taxon>Agaricomycetes</taxon>
        <taxon>Agaricomycetidae</taxon>
        <taxon>Agaricales</taxon>
        <taxon>Marasmiineae</taxon>
        <taxon>Mycenaceae</taxon>
        <taxon>Mycena</taxon>
    </lineage>
</organism>
<protein>
    <submittedName>
        <fullName evidence="2">Esterase 1</fullName>
    </submittedName>
</protein>